<dbReference type="EMBL" id="FRBR01000002">
    <property type="protein sequence ID" value="SHL42190.1"/>
    <property type="molecule type" value="Genomic_DNA"/>
</dbReference>
<dbReference type="RefSeq" id="WP_073034016.1">
    <property type="nucleotide sequence ID" value="NZ_BMLR01000002.1"/>
</dbReference>
<dbReference type="OrthoDB" id="9795089at2"/>
<evidence type="ECO:0000256" key="1">
    <source>
        <dbReference type="ARBA" id="ARBA00006174"/>
    </source>
</evidence>
<sequence>MRIEKTHDSVLADFASGFSGFPESVLHEGRRSLVNIFATAFTGCREEPTKAMLAAALPFSSGSHCTLIGRPDRVDLPLAASINTAGANIFDFDDTHEATIIHPAAAVFSALFAHAEIHGTCGRDVLEAFIIGCEVECRIGNAVSPYHYAHGWHITSTCGIFGAAAASGRLLGLTSEQMIDAFSCAASQSAGMAEMLGTGAKSVSMGNAARNGYMSAILAAHGCGGTDAPLTARLGYLNVYSDTPAPEALTDDLGQIWEFATNTYKPYPVGIVLNPVIQGILDLREHHGLSLDQITGIELFGHPLLQERTDRPRAATGRTTQVSAQHAIAIALLTGTATLDEFSDEAAQRTLNIGRPEVSFIDEPDRDITSVRIVVHLKNGQSMTQDITDAAGSRKNPMSDAQLEAKLMAAASRAGSSCDNRALLDALWSIDTSANAGNIIRMTGA</sequence>
<evidence type="ECO:0000313" key="4">
    <source>
        <dbReference type="EMBL" id="SHL42190.1"/>
    </source>
</evidence>
<protein>
    <submittedName>
        <fullName evidence="4">2-methylcitrate dehydratase PrpD</fullName>
    </submittedName>
</protein>
<comment type="similarity">
    <text evidence="1">Belongs to the PrpD family.</text>
</comment>
<dbReference type="InterPro" id="IPR042183">
    <property type="entry name" value="MmgE/PrpD_sf_1"/>
</dbReference>
<dbReference type="InterPro" id="IPR042188">
    <property type="entry name" value="MmgE/PrpD_sf_2"/>
</dbReference>
<dbReference type="Gene3D" id="3.30.1330.120">
    <property type="entry name" value="2-methylcitrate dehydratase PrpD"/>
    <property type="match status" value="1"/>
</dbReference>
<dbReference type="Pfam" id="PF19305">
    <property type="entry name" value="MmgE_PrpD_C"/>
    <property type="match status" value="1"/>
</dbReference>
<dbReference type="PANTHER" id="PTHR16943:SF8">
    <property type="entry name" value="2-METHYLCITRATE DEHYDRATASE"/>
    <property type="match status" value="1"/>
</dbReference>
<dbReference type="Gene3D" id="1.10.4100.10">
    <property type="entry name" value="2-methylcitrate dehydratase PrpD"/>
    <property type="match status" value="1"/>
</dbReference>
<dbReference type="InterPro" id="IPR045336">
    <property type="entry name" value="MmgE_PrpD_N"/>
</dbReference>
<dbReference type="GO" id="GO:0016829">
    <property type="term" value="F:lyase activity"/>
    <property type="evidence" value="ECO:0007669"/>
    <property type="project" value="InterPro"/>
</dbReference>
<dbReference type="SUPFAM" id="SSF103378">
    <property type="entry name" value="2-methylcitrate dehydratase PrpD"/>
    <property type="match status" value="1"/>
</dbReference>
<proteinExistence type="inferred from homology"/>
<feature type="domain" description="MmgE/PrpD C-terminal" evidence="3">
    <location>
        <begin position="267"/>
        <end position="426"/>
    </location>
</feature>
<name>A0A1M7AHF6_9RHOB</name>
<dbReference type="InterPro" id="IPR045337">
    <property type="entry name" value="MmgE_PrpD_C"/>
</dbReference>
<keyword evidence="5" id="KW-1185">Reference proteome</keyword>
<dbReference type="Pfam" id="PF03972">
    <property type="entry name" value="MmgE_PrpD_N"/>
    <property type="match status" value="1"/>
</dbReference>
<dbReference type="PANTHER" id="PTHR16943">
    <property type="entry name" value="2-METHYLCITRATE DEHYDRATASE-RELATED"/>
    <property type="match status" value="1"/>
</dbReference>
<feature type="domain" description="MmgE/PrpD N-terminal" evidence="2">
    <location>
        <begin position="14"/>
        <end position="246"/>
    </location>
</feature>
<gene>
    <name evidence="4" type="ORF">SAMN05444398_102333</name>
</gene>
<accession>A0A1M7AHF6</accession>
<dbReference type="InterPro" id="IPR005656">
    <property type="entry name" value="MmgE_PrpD"/>
</dbReference>
<organism evidence="4 5">
    <name type="scientific">Roseovarius pacificus</name>
    <dbReference type="NCBI Taxonomy" id="337701"/>
    <lineage>
        <taxon>Bacteria</taxon>
        <taxon>Pseudomonadati</taxon>
        <taxon>Pseudomonadota</taxon>
        <taxon>Alphaproteobacteria</taxon>
        <taxon>Rhodobacterales</taxon>
        <taxon>Roseobacteraceae</taxon>
        <taxon>Roseovarius</taxon>
    </lineage>
</organism>
<dbReference type="InterPro" id="IPR036148">
    <property type="entry name" value="MmgE/PrpD_sf"/>
</dbReference>
<evidence type="ECO:0000313" key="5">
    <source>
        <dbReference type="Proteomes" id="UP000183974"/>
    </source>
</evidence>
<dbReference type="AlphaFoldDB" id="A0A1M7AHF6"/>
<evidence type="ECO:0000259" key="2">
    <source>
        <dbReference type="Pfam" id="PF03972"/>
    </source>
</evidence>
<reference evidence="4 5" key="1">
    <citation type="submission" date="2016-11" db="EMBL/GenBank/DDBJ databases">
        <authorList>
            <person name="Jaros S."/>
            <person name="Januszkiewicz K."/>
            <person name="Wedrychowicz H."/>
        </authorList>
    </citation>
    <scope>NUCLEOTIDE SEQUENCE [LARGE SCALE GENOMIC DNA]</scope>
    <source>
        <strain evidence="4 5">DSM 29589</strain>
    </source>
</reference>
<dbReference type="Proteomes" id="UP000183974">
    <property type="component" value="Unassembled WGS sequence"/>
</dbReference>
<evidence type="ECO:0000259" key="3">
    <source>
        <dbReference type="Pfam" id="PF19305"/>
    </source>
</evidence>
<dbReference type="STRING" id="337701.SAMN05444398_102333"/>